<sequence>MRNIHWIRAVQLTVTASVVMGGLGQASQVSSLSSQMAGMAGSNLTRAECEQRVQELAGMLQRAGYGPVQTVAFADGTLIVRWYHSGTRQTALAFSGQKATGNVFEASEYAGVVRLNEFRGLR</sequence>
<evidence type="ECO:0000313" key="1">
    <source>
        <dbReference type="EMBL" id="GGK39633.1"/>
    </source>
</evidence>
<reference evidence="2" key="1">
    <citation type="journal article" date="2019" name="Int. J. Syst. Evol. Microbiol.">
        <title>The Global Catalogue of Microorganisms (GCM) 10K type strain sequencing project: providing services to taxonomists for standard genome sequencing and annotation.</title>
        <authorList>
            <consortium name="The Broad Institute Genomics Platform"/>
            <consortium name="The Broad Institute Genome Sequencing Center for Infectious Disease"/>
            <person name="Wu L."/>
            <person name="Ma J."/>
        </authorList>
    </citation>
    <scope>NUCLEOTIDE SEQUENCE [LARGE SCALE GENOMIC DNA]</scope>
    <source>
        <strain evidence="2">JCM 30331</strain>
    </source>
</reference>
<dbReference type="Proteomes" id="UP000647587">
    <property type="component" value="Unassembled WGS sequence"/>
</dbReference>
<gene>
    <name evidence="1" type="ORF">GCM10008955_36840</name>
</gene>
<protein>
    <submittedName>
        <fullName evidence="1">Uncharacterized protein</fullName>
    </submittedName>
</protein>
<dbReference type="RefSeq" id="WP_189011403.1">
    <property type="nucleotide sequence ID" value="NZ_BMPP01000020.1"/>
</dbReference>
<keyword evidence="2" id="KW-1185">Reference proteome</keyword>
<evidence type="ECO:0000313" key="2">
    <source>
        <dbReference type="Proteomes" id="UP000647587"/>
    </source>
</evidence>
<dbReference type="EMBL" id="BMPP01000020">
    <property type="protein sequence ID" value="GGK39633.1"/>
    <property type="molecule type" value="Genomic_DNA"/>
</dbReference>
<organism evidence="1 2">
    <name type="scientific">Deinococcus malanensis</name>
    <dbReference type="NCBI Taxonomy" id="1706855"/>
    <lineage>
        <taxon>Bacteria</taxon>
        <taxon>Thermotogati</taxon>
        <taxon>Deinococcota</taxon>
        <taxon>Deinococci</taxon>
        <taxon>Deinococcales</taxon>
        <taxon>Deinococcaceae</taxon>
        <taxon>Deinococcus</taxon>
    </lineage>
</organism>
<proteinExistence type="predicted"/>
<name>A0ABQ2F403_9DEIO</name>
<accession>A0ABQ2F403</accession>
<comment type="caution">
    <text evidence="1">The sequence shown here is derived from an EMBL/GenBank/DDBJ whole genome shotgun (WGS) entry which is preliminary data.</text>
</comment>